<feature type="chain" id="PRO_5043271421" description="Prolyl 4-hydroxylase alpha subunit Fe(2+) 2OG dioxygenase domain-containing protein" evidence="2">
    <location>
        <begin position="21"/>
        <end position="340"/>
    </location>
</feature>
<dbReference type="Proteomes" id="UP001152797">
    <property type="component" value="Unassembled WGS sequence"/>
</dbReference>
<reference evidence="4 5" key="2">
    <citation type="submission" date="2024-05" db="EMBL/GenBank/DDBJ databases">
        <authorList>
            <person name="Chen Y."/>
            <person name="Shah S."/>
            <person name="Dougan E. K."/>
            <person name="Thang M."/>
            <person name="Chan C."/>
        </authorList>
    </citation>
    <scope>NUCLEOTIDE SEQUENCE [LARGE SCALE GENOMIC DNA]</scope>
</reference>
<evidence type="ECO:0000313" key="4">
    <source>
        <dbReference type="EMBL" id="CAL4796855.1"/>
    </source>
</evidence>
<evidence type="ECO:0008006" key="6">
    <source>
        <dbReference type="Google" id="ProtNLM"/>
    </source>
</evidence>
<feature type="region of interest" description="Disordered" evidence="1">
    <location>
        <begin position="311"/>
        <end position="340"/>
    </location>
</feature>
<feature type="region of interest" description="Disordered" evidence="1">
    <location>
        <begin position="28"/>
        <end position="61"/>
    </location>
</feature>
<evidence type="ECO:0000256" key="2">
    <source>
        <dbReference type="SAM" id="SignalP"/>
    </source>
</evidence>
<protein>
    <recommendedName>
        <fullName evidence="6">Prolyl 4-hydroxylase alpha subunit Fe(2+) 2OG dioxygenase domain-containing protein</fullName>
    </recommendedName>
</protein>
<gene>
    <name evidence="3" type="ORF">C1SCF055_LOCUS34895</name>
</gene>
<evidence type="ECO:0000313" key="3">
    <source>
        <dbReference type="EMBL" id="CAI4009543.1"/>
    </source>
</evidence>
<reference evidence="3" key="1">
    <citation type="submission" date="2022-10" db="EMBL/GenBank/DDBJ databases">
        <authorList>
            <person name="Chen Y."/>
            <person name="Dougan E. K."/>
            <person name="Chan C."/>
            <person name="Rhodes N."/>
            <person name="Thang M."/>
        </authorList>
    </citation>
    <scope>NUCLEOTIDE SEQUENCE</scope>
</reference>
<dbReference type="EMBL" id="CAMXCT030004557">
    <property type="protein sequence ID" value="CAL4796855.1"/>
    <property type="molecule type" value="Genomic_DNA"/>
</dbReference>
<comment type="caution">
    <text evidence="3">The sequence shown here is derived from an EMBL/GenBank/DDBJ whole genome shotgun (WGS) entry which is preliminary data.</text>
</comment>
<dbReference type="AlphaFoldDB" id="A0A9P1DJ15"/>
<dbReference type="OrthoDB" id="194358at2759"/>
<name>A0A9P1DJ15_9DINO</name>
<dbReference type="EMBL" id="CAMXCT020004557">
    <property type="protein sequence ID" value="CAL1162918.1"/>
    <property type="molecule type" value="Genomic_DNA"/>
</dbReference>
<feature type="signal peptide" evidence="2">
    <location>
        <begin position="1"/>
        <end position="20"/>
    </location>
</feature>
<dbReference type="EMBL" id="CAMXCT010004557">
    <property type="protein sequence ID" value="CAI4009543.1"/>
    <property type="molecule type" value="Genomic_DNA"/>
</dbReference>
<organism evidence="3">
    <name type="scientific">Cladocopium goreaui</name>
    <dbReference type="NCBI Taxonomy" id="2562237"/>
    <lineage>
        <taxon>Eukaryota</taxon>
        <taxon>Sar</taxon>
        <taxon>Alveolata</taxon>
        <taxon>Dinophyceae</taxon>
        <taxon>Suessiales</taxon>
        <taxon>Symbiodiniaceae</taxon>
        <taxon>Cladocopium</taxon>
    </lineage>
</organism>
<evidence type="ECO:0000256" key="1">
    <source>
        <dbReference type="SAM" id="MobiDB-lite"/>
    </source>
</evidence>
<sequence>MPSRWKLLFLLLLGAAGADLQEIKDRHEAVKQKAQAARDRAKKQAEEKREMKKEKAKDARVPKEVSEVATLCEEQKEKAMQSWRDVSSEIKSMIEEESRKQEVLTSPQTAAVLRNLFRPPMLKSPGFIRAGVMPSDVKQQLNGYLAKHRSRSFAETFDPLLGNQRKTKFLPLPPAWIKQAGFIDNSIRPVLEKLSGQKMELVKIHPGIRIYEAGSTLMQHLDGPTTPLAVTLLLSATEEGRSWHLEIGLGDGKAKPTPLAPGHMMVYEGARLPHGRSGSLKSGELALVFAYYRPLKYDAGAVQRRIDQVLSAQKVNPRGRPGPRKGPRRSKDEFGSAEEL</sequence>
<proteinExistence type="predicted"/>
<evidence type="ECO:0000313" key="5">
    <source>
        <dbReference type="Proteomes" id="UP001152797"/>
    </source>
</evidence>
<keyword evidence="2" id="KW-0732">Signal</keyword>
<accession>A0A9P1DJ15</accession>
<keyword evidence="5" id="KW-1185">Reference proteome</keyword>